<evidence type="ECO:0000313" key="15">
    <source>
        <dbReference type="Proteomes" id="UP000504724"/>
    </source>
</evidence>
<evidence type="ECO:0000256" key="7">
    <source>
        <dbReference type="ARBA" id="ARBA00011893"/>
    </source>
</evidence>
<dbReference type="GO" id="GO:0044209">
    <property type="term" value="P:AMP salvage"/>
    <property type="evidence" value="ECO:0007669"/>
    <property type="project" value="UniProtKB-UniRule"/>
</dbReference>
<evidence type="ECO:0000256" key="6">
    <source>
        <dbReference type="ARBA" id="ARBA00011738"/>
    </source>
</evidence>
<keyword evidence="11 12" id="KW-0660">Purine salvage</keyword>
<evidence type="ECO:0000256" key="8">
    <source>
        <dbReference type="ARBA" id="ARBA00022490"/>
    </source>
</evidence>
<dbReference type="InterPro" id="IPR005764">
    <property type="entry name" value="Ade_phspho_trans"/>
</dbReference>
<dbReference type="GO" id="GO:0005737">
    <property type="term" value="C:cytoplasm"/>
    <property type="evidence" value="ECO:0007669"/>
    <property type="project" value="UniProtKB-SubCell"/>
</dbReference>
<evidence type="ECO:0000256" key="3">
    <source>
        <dbReference type="ARBA" id="ARBA00004496"/>
    </source>
</evidence>
<dbReference type="Proteomes" id="UP000504724">
    <property type="component" value="Chromosome"/>
</dbReference>
<evidence type="ECO:0000259" key="13">
    <source>
        <dbReference type="Pfam" id="PF00156"/>
    </source>
</evidence>
<dbReference type="Gene3D" id="3.40.50.2020">
    <property type="match status" value="1"/>
</dbReference>
<comment type="pathway">
    <text evidence="4 12">Purine metabolism; AMP biosynthesis via salvage pathway; AMP from adenine: step 1/1.</text>
</comment>
<dbReference type="UniPathway" id="UPA00588">
    <property type="reaction ID" value="UER00646"/>
</dbReference>
<dbReference type="RefSeq" id="WP_173283769.1">
    <property type="nucleotide sequence ID" value="NZ_CP054020.1"/>
</dbReference>
<dbReference type="GO" id="GO:0002055">
    <property type="term" value="F:adenine binding"/>
    <property type="evidence" value="ECO:0007669"/>
    <property type="project" value="TreeGrafter"/>
</dbReference>
<dbReference type="Pfam" id="PF00156">
    <property type="entry name" value="Pribosyltran"/>
    <property type="match status" value="1"/>
</dbReference>
<name>A0A7D4NWW1_9GAMM</name>
<dbReference type="FunFam" id="3.40.50.2020:FF:000004">
    <property type="entry name" value="Adenine phosphoribosyltransferase"/>
    <property type="match status" value="1"/>
</dbReference>
<evidence type="ECO:0000256" key="5">
    <source>
        <dbReference type="ARBA" id="ARBA00008391"/>
    </source>
</evidence>
<protein>
    <recommendedName>
        <fullName evidence="7 12">Adenine phosphoribosyltransferase</fullName>
        <shortName evidence="12">APRT</shortName>
        <ecNumber evidence="7 12">2.4.2.7</ecNumber>
    </recommendedName>
</protein>
<dbReference type="AlphaFoldDB" id="A0A7D4NWW1"/>
<evidence type="ECO:0000256" key="2">
    <source>
        <dbReference type="ARBA" id="ARBA00003968"/>
    </source>
</evidence>
<comment type="similarity">
    <text evidence="5 12">Belongs to the purine/pyrimidine phosphoribosyltransferase family.</text>
</comment>
<proteinExistence type="inferred from homology"/>
<dbReference type="NCBIfam" id="NF002636">
    <property type="entry name" value="PRK02304.1-5"/>
    <property type="match status" value="1"/>
</dbReference>
<sequence length="172" mass="18864">MSQHPLAQYLAQVPDFPKPGILFSDISPLLKTHFNETIDAISDLFSAEEWANIDCIAGIESRGFIFASALAYKHNKGFIKVRKPGKLPNVHASVEYDLEYGTDKLEMQKGDGSNLILLDDLIATGGSMGAAAELCEKVGYKVVGLACLIDLKALNSFVYKEMSVRSVMQFDD</sequence>
<dbReference type="PANTHER" id="PTHR32315:SF3">
    <property type="entry name" value="ADENINE PHOSPHORIBOSYLTRANSFERASE"/>
    <property type="match status" value="1"/>
</dbReference>
<keyword evidence="15" id="KW-1185">Reference proteome</keyword>
<dbReference type="GO" id="GO:0006166">
    <property type="term" value="P:purine ribonucleoside salvage"/>
    <property type="evidence" value="ECO:0007669"/>
    <property type="project" value="UniProtKB-KW"/>
</dbReference>
<evidence type="ECO:0000256" key="12">
    <source>
        <dbReference type="HAMAP-Rule" id="MF_00004"/>
    </source>
</evidence>
<dbReference type="EC" id="2.4.2.7" evidence="7 12"/>
<dbReference type="InterPro" id="IPR000836">
    <property type="entry name" value="PRTase_dom"/>
</dbReference>
<dbReference type="EMBL" id="CP054020">
    <property type="protein sequence ID" value="QKI88178.1"/>
    <property type="molecule type" value="Genomic_DNA"/>
</dbReference>
<dbReference type="PANTHER" id="PTHR32315">
    <property type="entry name" value="ADENINE PHOSPHORIBOSYLTRANSFERASE"/>
    <property type="match status" value="1"/>
</dbReference>
<dbReference type="InterPro" id="IPR050054">
    <property type="entry name" value="UPRTase/APRTase"/>
</dbReference>
<dbReference type="CDD" id="cd06223">
    <property type="entry name" value="PRTases_typeI"/>
    <property type="match status" value="1"/>
</dbReference>
<dbReference type="KEGG" id="txa:HQN79_00615"/>
<dbReference type="HAMAP" id="MF_00004">
    <property type="entry name" value="Aden_phosphoribosyltr"/>
    <property type="match status" value="1"/>
</dbReference>
<organism evidence="14 15">
    <name type="scientific">Thiomicrorhabdus xiamenensis</name>
    <dbReference type="NCBI Taxonomy" id="2739063"/>
    <lineage>
        <taxon>Bacteria</taxon>
        <taxon>Pseudomonadati</taxon>
        <taxon>Pseudomonadota</taxon>
        <taxon>Gammaproteobacteria</taxon>
        <taxon>Thiotrichales</taxon>
        <taxon>Piscirickettsiaceae</taxon>
        <taxon>Thiomicrorhabdus</taxon>
    </lineage>
</organism>
<evidence type="ECO:0000256" key="11">
    <source>
        <dbReference type="ARBA" id="ARBA00022726"/>
    </source>
</evidence>
<evidence type="ECO:0000256" key="1">
    <source>
        <dbReference type="ARBA" id="ARBA00000868"/>
    </source>
</evidence>
<comment type="function">
    <text evidence="2 12">Catalyzes a salvage reaction resulting in the formation of AMP, that is energically less costly than de novo synthesis.</text>
</comment>
<dbReference type="SUPFAM" id="SSF53271">
    <property type="entry name" value="PRTase-like"/>
    <property type="match status" value="1"/>
</dbReference>
<comment type="subcellular location">
    <subcellularLocation>
        <location evidence="3 12">Cytoplasm</location>
    </subcellularLocation>
</comment>
<evidence type="ECO:0000256" key="4">
    <source>
        <dbReference type="ARBA" id="ARBA00004659"/>
    </source>
</evidence>
<keyword evidence="9 12" id="KW-0328">Glycosyltransferase</keyword>
<comment type="catalytic activity">
    <reaction evidence="1 12">
        <text>AMP + diphosphate = 5-phospho-alpha-D-ribose 1-diphosphate + adenine</text>
        <dbReference type="Rhea" id="RHEA:16609"/>
        <dbReference type="ChEBI" id="CHEBI:16708"/>
        <dbReference type="ChEBI" id="CHEBI:33019"/>
        <dbReference type="ChEBI" id="CHEBI:58017"/>
        <dbReference type="ChEBI" id="CHEBI:456215"/>
        <dbReference type="EC" id="2.4.2.7"/>
    </reaction>
</comment>
<keyword evidence="8 12" id="KW-0963">Cytoplasm</keyword>
<keyword evidence="10 12" id="KW-0808">Transferase</keyword>
<dbReference type="GO" id="GO:0003999">
    <property type="term" value="F:adenine phosphoribosyltransferase activity"/>
    <property type="evidence" value="ECO:0007669"/>
    <property type="project" value="UniProtKB-UniRule"/>
</dbReference>
<gene>
    <name evidence="12" type="primary">apt</name>
    <name evidence="14" type="ORF">HQN79_00615</name>
</gene>
<dbReference type="GO" id="GO:0006168">
    <property type="term" value="P:adenine salvage"/>
    <property type="evidence" value="ECO:0007669"/>
    <property type="project" value="InterPro"/>
</dbReference>
<evidence type="ECO:0000313" key="14">
    <source>
        <dbReference type="EMBL" id="QKI88178.1"/>
    </source>
</evidence>
<dbReference type="InterPro" id="IPR029057">
    <property type="entry name" value="PRTase-like"/>
</dbReference>
<accession>A0A7D4NWW1</accession>
<dbReference type="GO" id="GO:0016208">
    <property type="term" value="F:AMP binding"/>
    <property type="evidence" value="ECO:0007669"/>
    <property type="project" value="TreeGrafter"/>
</dbReference>
<evidence type="ECO:0000256" key="10">
    <source>
        <dbReference type="ARBA" id="ARBA00022679"/>
    </source>
</evidence>
<reference evidence="14 15" key="1">
    <citation type="submission" date="2020-05" db="EMBL/GenBank/DDBJ databases">
        <title>Thiomicrorhabdus sediminis sp.nov. and Thiomicrorhabdus xiamenensis sp.nov., novel sulfur-oxidizing bacteria isolated from coastal sediment.</title>
        <authorList>
            <person name="Liu X."/>
        </authorList>
    </citation>
    <scope>NUCLEOTIDE SEQUENCE [LARGE SCALE GENOMIC DNA]</scope>
    <source>
        <strain evidence="14 15">G2</strain>
    </source>
</reference>
<feature type="domain" description="Phosphoribosyltransferase" evidence="13">
    <location>
        <begin position="39"/>
        <end position="156"/>
    </location>
</feature>
<evidence type="ECO:0000256" key="9">
    <source>
        <dbReference type="ARBA" id="ARBA00022676"/>
    </source>
</evidence>
<comment type="subunit">
    <text evidence="6 12">Homodimer.</text>
</comment>